<dbReference type="EMBL" id="CAJFCV020000001">
    <property type="protein sequence ID" value="CAG9087626.1"/>
    <property type="molecule type" value="Genomic_DNA"/>
</dbReference>
<dbReference type="Proteomes" id="UP000659654">
    <property type="component" value="Unassembled WGS sequence"/>
</dbReference>
<sequence length="213" mass="24719">MPKALFVFLLLCNCILGKDLLVYFENLEVGCFPPSLEDKKKHFLMLANPRLQWKPNANVADGTFTFRFNPNNGELTESTEIEYKIAVEKLKKALPNLRIINFQGVLIQGGMGADDFVKWSHRTYHQVFNHAQNLVPLCQTRGYTVPRFFFTVIIPRQMCEAHSTPSTDGCQWLYQRLLPEFHDERRYVIPEEETLFTISQHLNGSNIQFMIAF</sequence>
<keyword evidence="5" id="KW-1185">Reference proteome</keyword>
<reference evidence="3" key="2">
    <citation type="submission" date="2020-08" db="EMBL/GenBank/DDBJ databases">
        <authorList>
            <person name="Kikuchi T."/>
        </authorList>
    </citation>
    <scope>NUCLEOTIDE SEQUENCE</scope>
    <source>
        <strain evidence="2">Ka4C1</strain>
    </source>
</reference>
<reference evidence="6" key="1">
    <citation type="submission" date="2016-11" db="UniProtKB">
        <authorList>
            <consortium name="WormBaseParasite"/>
        </authorList>
    </citation>
    <scope>IDENTIFICATION</scope>
</reference>
<evidence type="ECO:0000313" key="2">
    <source>
        <dbReference type="EMBL" id="CAD5211091.1"/>
    </source>
</evidence>
<dbReference type="AlphaFoldDB" id="A0A1I7RN29"/>
<name>A0A1I7RN29_BURXY</name>
<dbReference type="Proteomes" id="UP000582659">
    <property type="component" value="Unassembled WGS sequence"/>
</dbReference>
<proteinExistence type="predicted"/>
<gene>
    <name evidence="2" type="ORF">BXYJ_LOCUS2255</name>
</gene>
<keyword evidence="1" id="KW-0732">Signal</keyword>
<dbReference type="WBParaSite" id="BXY_0211500.1">
    <property type="protein sequence ID" value="BXY_0211500.1"/>
    <property type="gene ID" value="BXY_0211500"/>
</dbReference>
<evidence type="ECO:0000313" key="3">
    <source>
        <dbReference type="EMBL" id="CAG9087626.1"/>
    </source>
</evidence>
<protein>
    <submittedName>
        <fullName evidence="2">(pine wood nematode) hypothetical protein</fullName>
    </submittedName>
</protein>
<dbReference type="Proteomes" id="UP000095284">
    <property type="component" value="Unplaced"/>
</dbReference>
<evidence type="ECO:0000256" key="1">
    <source>
        <dbReference type="SAM" id="SignalP"/>
    </source>
</evidence>
<evidence type="ECO:0000313" key="5">
    <source>
        <dbReference type="Proteomes" id="UP000659654"/>
    </source>
</evidence>
<feature type="signal peptide" evidence="1">
    <location>
        <begin position="1"/>
        <end position="17"/>
    </location>
</feature>
<dbReference type="EMBL" id="CAJFDI010000001">
    <property type="protein sequence ID" value="CAD5211091.1"/>
    <property type="molecule type" value="Genomic_DNA"/>
</dbReference>
<feature type="chain" id="PRO_5036021864" evidence="1">
    <location>
        <begin position="18"/>
        <end position="213"/>
    </location>
</feature>
<evidence type="ECO:0000313" key="6">
    <source>
        <dbReference type="WBParaSite" id="BXY_0211500.1"/>
    </source>
</evidence>
<evidence type="ECO:0000313" key="4">
    <source>
        <dbReference type="Proteomes" id="UP000095284"/>
    </source>
</evidence>
<accession>A0A1I7RN29</accession>
<dbReference type="OrthoDB" id="10384924at2759"/>
<organism evidence="4 6">
    <name type="scientific">Bursaphelenchus xylophilus</name>
    <name type="common">Pinewood nematode worm</name>
    <name type="synonym">Aphelenchoides xylophilus</name>
    <dbReference type="NCBI Taxonomy" id="6326"/>
    <lineage>
        <taxon>Eukaryota</taxon>
        <taxon>Metazoa</taxon>
        <taxon>Ecdysozoa</taxon>
        <taxon>Nematoda</taxon>
        <taxon>Chromadorea</taxon>
        <taxon>Rhabditida</taxon>
        <taxon>Tylenchina</taxon>
        <taxon>Tylenchomorpha</taxon>
        <taxon>Aphelenchoidea</taxon>
        <taxon>Aphelenchoididae</taxon>
        <taxon>Bursaphelenchus</taxon>
    </lineage>
</organism>